<protein>
    <submittedName>
        <fullName evidence="1">Uncharacterized protein</fullName>
    </submittedName>
</protein>
<dbReference type="AlphaFoldDB" id="A0A6C0IA98"/>
<sequence>MESKIRTTRVRWNIKQTVRKMMLNKLNPTIQFGNGSTDFKMYCSYIPKSFDTNEKLKLFYDELVCCVDTYPEKYIYIIGYYNFKQYEQYISELFLVHNPSGTTIFEEELDYL</sequence>
<name>A0A6C0IA98_9ZZZZ</name>
<organism evidence="1">
    <name type="scientific">viral metagenome</name>
    <dbReference type="NCBI Taxonomy" id="1070528"/>
    <lineage>
        <taxon>unclassified sequences</taxon>
        <taxon>metagenomes</taxon>
        <taxon>organismal metagenomes</taxon>
    </lineage>
</organism>
<dbReference type="EMBL" id="MN740138">
    <property type="protein sequence ID" value="QHT89266.1"/>
    <property type="molecule type" value="Genomic_DNA"/>
</dbReference>
<accession>A0A6C0IA98</accession>
<evidence type="ECO:0000313" key="1">
    <source>
        <dbReference type="EMBL" id="QHT89266.1"/>
    </source>
</evidence>
<proteinExistence type="predicted"/>
<reference evidence="1" key="1">
    <citation type="journal article" date="2020" name="Nature">
        <title>Giant virus diversity and host interactions through global metagenomics.</title>
        <authorList>
            <person name="Schulz F."/>
            <person name="Roux S."/>
            <person name="Paez-Espino D."/>
            <person name="Jungbluth S."/>
            <person name="Walsh D.A."/>
            <person name="Denef V.J."/>
            <person name="McMahon K.D."/>
            <person name="Konstantinidis K.T."/>
            <person name="Eloe-Fadrosh E.A."/>
            <person name="Kyrpides N.C."/>
            <person name="Woyke T."/>
        </authorList>
    </citation>
    <scope>NUCLEOTIDE SEQUENCE</scope>
    <source>
        <strain evidence="1">GVMAG-M-3300023184-53</strain>
    </source>
</reference>
<dbReference type="Gene3D" id="3.30.190.10">
    <property type="entry name" value="Ribulose bisphosphate carboxylase, small subunit"/>
    <property type="match status" value="1"/>
</dbReference>
<dbReference type="InterPro" id="IPR036385">
    <property type="entry name" value="RuBisCO_ssu_sf"/>
</dbReference>